<protein>
    <recommendedName>
        <fullName evidence="4">DUF4430 domain-containing protein</fullName>
    </recommendedName>
</protein>
<comment type="caution">
    <text evidence="2">The sequence shown here is derived from an EMBL/GenBank/DDBJ whole genome shotgun (WGS) entry which is preliminary data.</text>
</comment>
<sequence length="163" mass="18358">MKNFLPVIIIGSLLIAGYFLFYVAEGGLKNTKQEQTSESQIIQSSQPNQDQDVNFTATFSITTNGTKRIFTDSKYHNRSEDVFLTADDPSIVHVKKSGVTWQNFFDTLPSPMKVTKECLYTGTGQTFCNTASQSLKFFLNGQLDQNALDKEIKEGDQFKVEFN</sequence>
<evidence type="ECO:0008006" key="4">
    <source>
        <dbReference type="Google" id="ProtNLM"/>
    </source>
</evidence>
<evidence type="ECO:0000256" key="1">
    <source>
        <dbReference type="SAM" id="Phobius"/>
    </source>
</evidence>
<proteinExistence type="predicted"/>
<evidence type="ECO:0000313" key="3">
    <source>
        <dbReference type="Proteomes" id="UP000034492"/>
    </source>
</evidence>
<evidence type="ECO:0000313" key="2">
    <source>
        <dbReference type="EMBL" id="KKQ10698.1"/>
    </source>
</evidence>
<keyword evidence="1" id="KW-1133">Transmembrane helix</keyword>
<dbReference type="Proteomes" id="UP000034492">
    <property type="component" value="Unassembled WGS sequence"/>
</dbReference>
<keyword evidence="1" id="KW-0472">Membrane</keyword>
<gene>
    <name evidence="2" type="ORF">US19_C0001G0036</name>
</gene>
<keyword evidence="1" id="KW-0812">Transmembrane</keyword>
<organism evidence="2 3">
    <name type="scientific">Candidatus Daviesbacteria bacterium GW2011_GWB1_36_5</name>
    <dbReference type="NCBI Taxonomy" id="1618426"/>
    <lineage>
        <taxon>Bacteria</taxon>
        <taxon>Candidatus Daviesiibacteriota</taxon>
    </lineage>
</organism>
<dbReference type="EMBL" id="LBSA01000001">
    <property type="protein sequence ID" value="KKQ10698.1"/>
    <property type="molecule type" value="Genomic_DNA"/>
</dbReference>
<accession>A0A0G0EUV6</accession>
<feature type="transmembrane region" description="Helical" evidence="1">
    <location>
        <begin position="6"/>
        <end position="24"/>
    </location>
</feature>
<name>A0A0G0EUV6_9BACT</name>
<dbReference type="AlphaFoldDB" id="A0A0G0EUV6"/>
<reference evidence="2 3" key="1">
    <citation type="journal article" date="2015" name="Nature">
        <title>rRNA introns, odd ribosomes, and small enigmatic genomes across a large radiation of phyla.</title>
        <authorList>
            <person name="Brown C.T."/>
            <person name="Hug L.A."/>
            <person name="Thomas B.C."/>
            <person name="Sharon I."/>
            <person name="Castelle C.J."/>
            <person name="Singh A."/>
            <person name="Wilkins M.J."/>
            <person name="Williams K.H."/>
            <person name="Banfield J.F."/>
        </authorList>
    </citation>
    <scope>NUCLEOTIDE SEQUENCE [LARGE SCALE GENOMIC DNA]</scope>
</reference>